<keyword evidence="1" id="KW-0479">Metal-binding</keyword>
<dbReference type="InterPro" id="IPR038508">
    <property type="entry name" value="ArfGAP_dom_sf"/>
</dbReference>
<feature type="compositionally biased region" description="Low complexity" evidence="2">
    <location>
        <begin position="425"/>
        <end position="472"/>
    </location>
</feature>
<dbReference type="EMBL" id="KZ155776">
    <property type="protein sequence ID" value="OUS48139.1"/>
    <property type="molecule type" value="Genomic_DNA"/>
</dbReference>
<accession>A0A1Y5IEW9</accession>
<dbReference type="Gene3D" id="1.10.220.150">
    <property type="entry name" value="Arf GTPase activating protein"/>
    <property type="match status" value="1"/>
</dbReference>
<dbReference type="eggNOG" id="KOG0704">
    <property type="taxonomic scope" value="Eukaryota"/>
</dbReference>
<dbReference type="PANTHER" id="PTHR47021:SF4">
    <property type="entry name" value="ADP-RIBOSYLATION FACTOR GTPASE-ACTIVATING PROTEIN AGD6-RELATED"/>
    <property type="match status" value="1"/>
</dbReference>
<evidence type="ECO:0000259" key="3">
    <source>
        <dbReference type="PROSITE" id="PS50115"/>
    </source>
</evidence>
<feature type="region of interest" description="Disordered" evidence="2">
    <location>
        <begin position="350"/>
        <end position="388"/>
    </location>
</feature>
<evidence type="ECO:0000256" key="2">
    <source>
        <dbReference type="SAM" id="MobiDB-lite"/>
    </source>
</evidence>
<name>A0A1Y5IEW9_OSTTA</name>
<organism evidence="4">
    <name type="scientific">Ostreococcus tauri</name>
    <name type="common">Marine green alga</name>
    <dbReference type="NCBI Taxonomy" id="70448"/>
    <lineage>
        <taxon>Eukaryota</taxon>
        <taxon>Viridiplantae</taxon>
        <taxon>Chlorophyta</taxon>
        <taxon>Mamiellophyceae</taxon>
        <taxon>Mamiellales</taxon>
        <taxon>Bathycoccaceae</taxon>
        <taxon>Ostreococcus</taxon>
    </lineage>
</organism>
<keyword evidence="1" id="KW-0862">Zinc</keyword>
<dbReference type="Pfam" id="PF01412">
    <property type="entry name" value="ArfGap"/>
    <property type="match status" value="1"/>
</dbReference>
<sequence>MLSRSFSLGAAYAGALSLARALVTLDVATMFARPTPTDAASRVRRRVRDARAIAGGLRTAFEPVPTPGVSHGSFICLECSGIHRSLGVHVSFVRSVGMDSWSEAQLKKMSAGGNGTLNAFLARHGIEKSCDVASKYNSAAAAAFRDKVKTESEGGRWIEPKNIERGVKNVDGGAAKMGGAAMGGRGGGDDWGWGEGGTNAPRARPGQEYTQAEYMRSASNKDAFFAKQQALNASKPEGLHPSQGGKYVGFGSGGGAPPRREDDIDAIIGQVTNVTSKLGQFTMSAANRAAQATSSIVSNISDGDYDALQHRAKHTATAAASKASELAQTGWSFFKTASQQAMKSFETLTSDIPTTGFDDGSSGRRGGDVVWSNGGNGWNGGDDAYRGDPIAAQRDDFFARKQAENAGRPANLPPSQGGKYAGFGSQSSFQSAQSQPQSQQSFSRSQSYSQPPPRQASGHSSQHSSRPPSRSASVHDEWGVSDSEDQPASSKKSAEEDDWGDADWGT</sequence>
<feature type="domain" description="Arf-GAP" evidence="3">
    <location>
        <begin position="69"/>
        <end position="157"/>
    </location>
</feature>
<dbReference type="PRINTS" id="PR00405">
    <property type="entry name" value="REVINTRACTNG"/>
</dbReference>
<proteinExistence type="predicted"/>
<dbReference type="AlphaFoldDB" id="A0A1Y5IEW9"/>
<reference evidence="4" key="1">
    <citation type="submission" date="2017-04" db="EMBL/GenBank/DDBJ databases">
        <title>Population genomics of picophytoplankton unveils novel chromosome hypervariability.</title>
        <authorList>
            <consortium name="DOE Joint Genome Institute"/>
            <person name="Blanc-Mathieu R."/>
            <person name="Krasovec M."/>
            <person name="Hebrard M."/>
            <person name="Yau S."/>
            <person name="Desgranges E."/>
            <person name="Martin J."/>
            <person name="Schackwitz W."/>
            <person name="Kuo A."/>
            <person name="Salin G."/>
            <person name="Donnadieu C."/>
            <person name="Desdevises Y."/>
            <person name="Sanchez-Ferandin S."/>
            <person name="Moreau H."/>
            <person name="Rivals E."/>
            <person name="Grigoriev I.V."/>
            <person name="Grimsley N."/>
            <person name="Eyre-Walker A."/>
            <person name="Piganeau G."/>
        </authorList>
    </citation>
    <scope>NUCLEOTIDE SEQUENCE [LARGE SCALE GENOMIC DNA]</scope>
    <source>
        <strain evidence="4">RCC 1115</strain>
    </source>
</reference>
<dbReference type="GO" id="GO:0016192">
    <property type="term" value="P:vesicle-mediated transport"/>
    <property type="evidence" value="ECO:0007669"/>
    <property type="project" value="InterPro"/>
</dbReference>
<evidence type="ECO:0000313" key="4">
    <source>
        <dbReference type="EMBL" id="OUS48139.1"/>
    </source>
</evidence>
<evidence type="ECO:0000256" key="1">
    <source>
        <dbReference type="PROSITE-ProRule" id="PRU00288"/>
    </source>
</evidence>
<dbReference type="SMART" id="SM00105">
    <property type="entry name" value="ArfGap"/>
    <property type="match status" value="1"/>
</dbReference>
<dbReference type="Proteomes" id="UP000195557">
    <property type="component" value="Unassembled WGS sequence"/>
</dbReference>
<feature type="region of interest" description="Disordered" evidence="2">
    <location>
        <begin position="405"/>
        <end position="506"/>
    </location>
</feature>
<dbReference type="InterPro" id="IPR037278">
    <property type="entry name" value="ARFGAP/RecO"/>
</dbReference>
<dbReference type="CDD" id="cd08830">
    <property type="entry name" value="ArfGap_ArfGap1"/>
    <property type="match status" value="1"/>
</dbReference>
<dbReference type="InterPro" id="IPR001164">
    <property type="entry name" value="ArfGAP_dom"/>
</dbReference>
<feature type="compositionally biased region" description="Acidic residues" evidence="2">
    <location>
        <begin position="495"/>
        <end position="506"/>
    </location>
</feature>
<keyword evidence="1" id="KW-0863">Zinc-finger</keyword>
<dbReference type="PROSITE" id="PS50115">
    <property type="entry name" value="ARFGAP"/>
    <property type="match status" value="1"/>
</dbReference>
<dbReference type="SUPFAM" id="SSF57863">
    <property type="entry name" value="ArfGap/RecO-like zinc finger"/>
    <property type="match status" value="1"/>
</dbReference>
<dbReference type="PANTHER" id="PTHR47021">
    <property type="entry name" value="ADP-RIBOSYLATION FACTOR GTPASE-ACTIVATING PROTEIN AGD6-RELATED"/>
    <property type="match status" value="1"/>
</dbReference>
<dbReference type="GO" id="GO:0005096">
    <property type="term" value="F:GTPase activator activity"/>
    <property type="evidence" value="ECO:0007669"/>
    <property type="project" value="InterPro"/>
</dbReference>
<protein>
    <recommendedName>
        <fullName evidence="3">Arf-GAP domain-containing protein</fullName>
    </recommendedName>
</protein>
<gene>
    <name evidence="4" type="ORF">BE221DRAFT_204257</name>
</gene>
<dbReference type="GO" id="GO:0008270">
    <property type="term" value="F:zinc ion binding"/>
    <property type="evidence" value="ECO:0007669"/>
    <property type="project" value="UniProtKB-KW"/>
</dbReference>
<dbReference type="InterPro" id="IPR044519">
    <property type="entry name" value="ARF_GAP_AGD6/7"/>
</dbReference>